<evidence type="ECO:0000313" key="2">
    <source>
        <dbReference type="WBParaSite" id="MhA1_Contig802.frz3.gene15"/>
    </source>
</evidence>
<dbReference type="AlphaFoldDB" id="A0A1I8BYN2"/>
<evidence type="ECO:0000313" key="1">
    <source>
        <dbReference type="Proteomes" id="UP000095281"/>
    </source>
</evidence>
<name>A0A1I8BYN2_MELHA</name>
<dbReference type="WBParaSite" id="MhA1_Contig802.frz3.gene15">
    <property type="protein sequence ID" value="MhA1_Contig802.frz3.gene15"/>
    <property type="gene ID" value="MhA1_Contig802.frz3.gene15"/>
</dbReference>
<accession>A0A1I8BYN2</accession>
<reference evidence="2" key="1">
    <citation type="submission" date="2016-11" db="UniProtKB">
        <authorList>
            <consortium name="WormBaseParasite"/>
        </authorList>
    </citation>
    <scope>IDENTIFICATION</scope>
</reference>
<proteinExistence type="predicted"/>
<dbReference type="Proteomes" id="UP000095281">
    <property type="component" value="Unplaced"/>
</dbReference>
<sequence>MNNKCESSNQIKMFKWLRNKRKEEEPSTQEQQPTIRSLYSKIKAIFINNDELFDFPLGDSKPDNLYYVGGFHFENEYFKQMAALFGRKILYMPNDITKIIIEKRSKVSVERTIVLISLDNCEKIFDNCSFARNEKLWEVFLNAFVQILQIENNLNFIYDCSLDKIDKVKLEDTLNKYDNYNLNININKIQNINEEMAKGTTRMLITNCSGYQVIEAIAYNVEIYCIPRYPDQFYVAEALKLQYFKTRVNIEERPYTQEVFNSIKNIPLSLDRTDVVIYRMILSPVEYIREMFNRKWVIILILVSIKFLYK</sequence>
<protein>
    <submittedName>
        <fullName evidence="2">Glucuronosyltransferase</fullName>
    </submittedName>
</protein>
<keyword evidence="1" id="KW-1185">Reference proteome</keyword>
<organism evidence="1 2">
    <name type="scientific">Meloidogyne hapla</name>
    <name type="common">Root-knot nematode worm</name>
    <dbReference type="NCBI Taxonomy" id="6305"/>
    <lineage>
        <taxon>Eukaryota</taxon>
        <taxon>Metazoa</taxon>
        <taxon>Ecdysozoa</taxon>
        <taxon>Nematoda</taxon>
        <taxon>Chromadorea</taxon>
        <taxon>Rhabditida</taxon>
        <taxon>Tylenchina</taxon>
        <taxon>Tylenchomorpha</taxon>
        <taxon>Tylenchoidea</taxon>
        <taxon>Meloidogynidae</taxon>
        <taxon>Meloidogyninae</taxon>
        <taxon>Meloidogyne</taxon>
    </lineage>
</organism>